<dbReference type="EMBL" id="BLXT01008461">
    <property type="protein sequence ID" value="GFO49183.1"/>
    <property type="molecule type" value="Genomic_DNA"/>
</dbReference>
<accession>A0AAV4DXU9</accession>
<dbReference type="Pfam" id="PF00665">
    <property type="entry name" value="rve"/>
    <property type="match status" value="1"/>
</dbReference>
<keyword evidence="3" id="KW-1185">Reference proteome</keyword>
<sequence length="152" mass="17348">MYRIHDRKSFEIQTGKATVIHKLKHQFARHGIPEILISDNATQYTSEEFAQFASEWKFQHTRSAPGNKKANGAAEAAVKVIKNMMINCRKSTRTPTLEFSTCEIHQLKVLQLHQPSVSWADAQKPSSLPLTMLSRDLLKFPSVTNLRWTLKS</sequence>
<dbReference type="PANTHER" id="PTHR37984">
    <property type="entry name" value="PROTEIN CBG26694"/>
    <property type="match status" value="1"/>
</dbReference>
<dbReference type="PROSITE" id="PS50994">
    <property type="entry name" value="INTEGRASE"/>
    <property type="match status" value="1"/>
</dbReference>
<organism evidence="2 3">
    <name type="scientific">Plakobranchus ocellatus</name>
    <dbReference type="NCBI Taxonomy" id="259542"/>
    <lineage>
        <taxon>Eukaryota</taxon>
        <taxon>Metazoa</taxon>
        <taxon>Spiralia</taxon>
        <taxon>Lophotrochozoa</taxon>
        <taxon>Mollusca</taxon>
        <taxon>Gastropoda</taxon>
        <taxon>Heterobranchia</taxon>
        <taxon>Euthyneura</taxon>
        <taxon>Panpulmonata</taxon>
        <taxon>Sacoglossa</taxon>
        <taxon>Placobranchoidea</taxon>
        <taxon>Plakobranchidae</taxon>
        <taxon>Plakobranchus</taxon>
    </lineage>
</organism>
<dbReference type="InterPro" id="IPR050951">
    <property type="entry name" value="Retrovirus_Pol_polyprotein"/>
</dbReference>
<feature type="domain" description="Integrase catalytic" evidence="1">
    <location>
        <begin position="1"/>
        <end position="137"/>
    </location>
</feature>
<dbReference type="PANTHER" id="PTHR37984:SF8">
    <property type="entry name" value="CCHC-TYPE DOMAIN-CONTAINING PROTEIN"/>
    <property type="match status" value="1"/>
</dbReference>
<comment type="caution">
    <text evidence="2">The sequence shown here is derived from an EMBL/GenBank/DDBJ whole genome shotgun (WGS) entry which is preliminary data.</text>
</comment>
<dbReference type="SUPFAM" id="SSF53098">
    <property type="entry name" value="Ribonuclease H-like"/>
    <property type="match status" value="1"/>
</dbReference>
<dbReference type="InterPro" id="IPR001584">
    <property type="entry name" value="Integrase_cat-core"/>
</dbReference>
<evidence type="ECO:0000313" key="3">
    <source>
        <dbReference type="Proteomes" id="UP000735302"/>
    </source>
</evidence>
<name>A0AAV4DXU9_9GAST</name>
<dbReference type="InterPro" id="IPR012337">
    <property type="entry name" value="RNaseH-like_sf"/>
</dbReference>
<dbReference type="AlphaFoldDB" id="A0AAV4DXU9"/>
<proteinExistence type="predicted"/>
<evidence type="ECO:0000313" key="2">
    <source>
        <dbReference type="EMBL" id="GFO49183.1"/>
    </source>
</evidence>
<reference evidence="2 3" key="1">
    <citation type="journal article" date="2021" name="Elife">
        <title>Chloroplast acquisition without the gene transfer in kleptoplastic sea slugs, Plakobranchus ocellatus.</title>
        <authorList>
            <person name="Maeda T."/>
            <person name="Takahashi S."/>
            <person name="Yoshida T."/>
            <person name="Shimamura S."/>
            <person name="Takaki Y."/>
            <person name="Nagai Y."/>
            <person name="Toyoda A."/>
            <person name="Suzuki Y."/>
            <person name="Arimoto A."/>
            <person name="Ishii H."/>
            <person name="Satoh N."/>
            <person name="Nishiyama T."/>
            <person name="Hasebe M."/>
            <person name="Maruyama T."/>
            <person name="Minagawa J."/>
            <person name="Obokata J."/>
            <person name="Shigenobu S."/>
        </authorList>
    </citation>
    <scope>NUCLEOTIDE SEQUENCE [LARGE SCALE GENOMIC DNA]</scope>
</reference>
<dbReference type="GO" id="GO:0003676">
    <property type="term" value="F:nucleic acid binding"/>
    <property type="evidence" value="ECO:0007669"/>
    <property type="project" value="InterPro"/>
</dbReference>
<gene>
    <name evidence="2" type="ORF">PoB_007568800</name>
</gene>
<dbReference type="GO" id="GO:0015074">
    <property type="term" value="P:DNA integration"/>
    <property type="evidence" value="ECO:0007669"/>
    <property type="project" value="InterPro"/>
</dbReference>
<dbReference type="Proteomes" id="UP000735302">
    <property type="component" value="Unassembled WGS sequence"/>
</dbReference>
<protein>
    <submittedName>
        <fullName evidence="2">Endogenous retrovirus group k member 6 pol protein</fullName>
    </submittedName>
</protein>
<evidence type="ECO:0000259" key="1">
    <source>
        <dbReference type="PROSITE" id="PS50994"/>
    </source>
</evidence>
<dbReference type="InterPro" id="IPR036397">
    <property type="entry name" value="RNaseH_sf"/>
</dbReference>
<dbReference type="Gene3D" id="3.30.420.10">
    <property type="entry name" value="Ribonuclease H-like superfamily/Ribonuclease H"/>
    <property type="match status" value="1"/>
</dbReference>